<dbReference type="EMBL" id="JBEPLI010000006">
    <property type="protein sequence ID" value="MET3589728.1"/>
    <property type="molecule type" value="Genomic_DNA"/>
</dbReference>
<comment type="caution">
    <text evidence="1">The sequence shown here is derived from an EMBL/GenBank/DDBJ whole genome shotgun (WGS) entry which is preliminary data.</text>
</comment>
<dbReference type="Proteomes" id="UP001549086">
    <property type="component" value="Unassembled WGS sequence"/>
</dbReference>
<organism evidence="1 2">
    <name type="scientific">Bartonella silvatica</name>
    <dbReference type="NCBI Taxonomy" id="357760"/>
    <lineage>
        <taxon>Bacteria</taxon>
        <taxon>Pseudomonadati</taxon>
        <taxon>Pseudomonadota</taxon>
        <taxon>Alphaproteobacteria</taxon>
        <taxon>Hyphomicrobiales</taxon>
        <taxon>Bartonellaceae</taxon>
        <taxon>Bartonella</taxon>
    </lineage>
</organism>
<name>A0ABV2HGV2_9HYPH</name>
<dbReference type="RefSeq" id="WP_354189521.1">
    <property type="nucleotide sequence ID" value="NZ_JBEPLI010000006.1"/>
</dbReference>
<evidence type="ECO:0000313" key="1">
    <source>
        <dbReference type="EMBL" id="MET3589728.1"/>
    </source>
</evidence>
<gene>
    <name evidence="1" type="ORF">ABID23_000814</name>
</gene>
<keyword evidence="2" id="KW-1185">Reference proteome</keyword>
<accession>A0ABV2HGV2</accession>
<proteinExistence type="predicted"/>
<evidence type="ECO:0000313" key="2">
    <source>
        <dbReference type="Proteomes" id="UP001549086"/>
    </source>
</evidence>
<reference evidence="1 2" key="1">
    <citation type="submission" date="2024-06" db="EMBL/GenBank/DDBJ databases">
        <title>Genomic Encyclopedia of Type Strains, Phase IV (KMG-IV): sequencing the most valuable type-strain genomes for metagenomic binning, comparative biology and taxonomic classification.</title>
        <authorList>
            <person name="Goeker M."/>
        </authorList>
    </citation>
    <scope>NUCLEOTIDE SEQUENCE [LARGE SCALE GENOMIC DNA]</scope>
    <source>
        <strain evidence="1 2">DSM 23649</strain>
    </source>
</reference>
<sequence>MAFIHFLVTLIILLSDSNERRIGTHSVYQSDHLLGNSVVCRITLFGDATVKSVSLIREGPNFYQ</sequence>
<evidence type="ECO:0008006" key="3">
    <source>
        <dbReference type="Google" id="ProtNLM"/>
    </source>
</evidence>
<protein>
    <recommendedName>
        <fullName evidence="3">Secreted protein</fullName>
    </recommendedName>
</protein>